<dbReference type="EMBL" id="JAULSU010000003">
    <property type="protein sequence ID" value="KAK0622404.1"/>
    <property type="molecule type" value="Genomic_DNA"/>
</dbReference>
<dbReference type="AlphaFoldDB" id="A0AA39WVJ3"/>
<feature type="region of interest" description="Disordered" evidence="1">
    <location>
        <begin position="250"/>
        <end position="284"/>
    </location>
</feature>
<dbReference type="Proteomes" id="UP001175000">
    <property type="component" value="Unassembled WGS sequence"/>
</dbReference>
<feature type="region of interest" description="Disordered" evidence="1">
    <location>
        <begin position="201"/>
        <end position="228"/>
    </location>
</feature>
<feature type="region of interest" description="Disordered" evidence="1">
    <location>
        <begin position="81"/>
        <end position="114"/>
    </location>
</feature>
<name>A0AA39WVJ3_9PEZI</name>
<protein>
    <submittedName>
        <fullName evidence="2">Uncharacterized protein</fullName>
    </submittedName>
</protein>
<feature type="region of interest" description="Disordered" evidence="1">
    <location>
        <begin position="1"/>
        <end position="63"/>
    </location>
</feature>
<evidence type="ECO:0000313" key="3">
    <source>
        <dbReference type="Proteomes" id="UP001175000"/>
    </source>
</evidence>
<accession>A0AA39WVJ3</accession>
<keyword evidence="3" id="KW-1185">Reference proteome</keyword>
<evidence type="ECO:0000313" key="2">
    <source>
        <dbReference type="EMBL" id="KAK0622404.1"/>
    </source>
</evidence>
<dbReference type="PANTHER" id="PTHR38166:SF1">
    <property type="entry name" value="C2H2-TYPE DOMAIN-CONTAINING PROTEIN"/>
    <property type="match status" value="1"/>
</dbReference>
<feature type="compositionally biased region" description="Low complexity" evidence="1">
    <location>
        <begin position="205"/>
        <end position="220"/>
    </location>
</feature>
<proteinExistence type="predicted"/>
<sequence length="620" mass="67597">MQSPARPRRPPLPQAAMRRSRLPLPLKPVGHNASPSPGCCPTNNKPPVGQPPAQGPEIDDAPLTTSLLSPLFAHYPHFRHKRSPSVDSAIGSSVASTNGDAADAPITDPPPTVPRSGPLAVTKAFIDDATMIQGGTDDSTDEELVWGRLFIAVEVADCALRKLLGVTFKALELQDTIVAITETYLLDLVDFVKKDSHCGASVAAQDPGDSPSTGSPSGQQRTDDGEGRGFRAKTVFVSRLPKRTRLLDDDEIDDDRGEDGGRDKRRATSTRAAKGSADTDTTPYSCPFRKMSPTLFHVRDHPKCANQPWIGMTNLKLDTPAIFSTALIGDMLTASRRHITSDHYFNRFPCPRCGSNIGSADGLQKHVLRPVPCSPQAVPAIMTRLEDGISYNTREILASRKGDKKVTNWPRLWAVLFGDDVPIMDSDFVPVVELEEVSVDFEKQLPALMALSDRSKGWEDNTNLLVQLRMRELLDKCREIPFRKPASSAPSILATPTCDDVISGGESIFPVKDGHAGDENDCDILWTLFKFSAKEHDLLAENRGSTAFSSEAASDTMWSNQFHEGGLDSVVETQQPNLYDSHGDQTLFTTFQTGVLPMTSTPGRSPARQHRHPRYGQGGC</sequence>
<feature type="compositionally biased region" description="Polar residues" evidence="1">
    <location>
        <begin position="90"/>
        <end position="99"/>
    </location>
</feature>
<reference evidence="2" key="1">
    <citation type="submission" date="2023-06" db="EMBL/GenBank/DDBJ databases">
        <title>Genome-scale phylogeny and comparative genomics of the fungal order Sordariales.</title>
        <authorList>
            <consortium name="Lawrence Berkeley National Laboratory"/>
            <person name="Hensen N."/>
            <person name="Bonometti L."/>
            <person name="Westerberg I."/>
            <person name="Brannstrom I.O."/>
            <person name="Guillou S."/>
            <person name="Cros-Aarteil S."/>
            <person name="Calhoun S."/>
            <person name="Haridas S."/>
            <person name="Kuo A."/>
            <person name="Mondo S."/>
            <person name="Pangilinan J."/>
            <person name="Riley R."/>
            <person name="Labutti K."/>
            <person name="Andreopoulos B."/>
            <person name="Lipzen A."/>
            <person name="Chen C."/>
            <person name="Yanf M."/>
            <person name="Daum C."/>
            <person name="Ng V."/>
            <person name="Clum A."/>
            <person name="Steindorff A."/>
            <person name="Ohm R."/>
            <person name="Martin F."/>
            <person name="Silar P."/>
            <person name="Natvig D."/>
            <person name="Lalanne C."/>
            <person name="Gautier V."/>
            <person name="Ament-Velasquez S.L."/>
            <person name="Kruys A."/>
            <person name="Hutchinson M.I."/>
            <person name="Powell A.J."/>
            <person name="Barry K."/>
            <person name="Miller A.N."/>
            <person name="Grigoriev I.V."/>
            <person name="Debuchy R."/>
            <person name="Gladieux P."/>
            <person name="Thoren M.H."/>
            <person name="Johannesson H."/>
        </authorList>
    </citation>
    <scope>NUCLEOTIDE SEQUENCE</scope>
    <source>
        <strain evidence="2">CBS 606.72</strain>
    </source>
</reference>
<comment type="caution">
    <text evidence="2">The sequence shown here is derived from an EMBL/GenBank/DDBJ whole genome shotgun (WGS) entry which is preliminary data.</text>
</comment>
<dbReference type="PANTHER" id="PTHR38166">
    <property type="entry name" value="C2H2-TYPE DOMAIN-CONTAINING PROTEIN-RELATED"/>
    <property type="match status" value="1"/>
</dbReference>
<evidence type="ECO:0000256" key="1">
    <source>
        <dbReference type="SAM" id="MobiDB-lite"/>
    </source>
</evidence>
<organism evidence="2 3">
    <name type="scientific">Immersiella caudata</name>
    <dbReference type="NCBI Taxonomy" id="314043"/>
    <lineage>
        <taxon>Eukaryota</taxon>
        <taxon>Fungi</taxon>
        <taxon>Dikarya</taxon>
        <taxon>Ascomycota</taxon>
        <taxon>Pezizomycotina</taxon>
        <taxon>Sordariomycetes</taxon>
        <taxon>Sordariomycetidae</taxon>
        <taxon>Sordariales</taxon>
        <taxon>Lasiosphaeriaceae</taxon>
        <taxon>Immersiella</taxon>
    </lineage>
</organism>
<feature type="region of interest" description="Disordered" evidence="1">
    <location>
        <begin position="597"/>
        <end position="620"/>
    </location>
</feature>
<gene>
    <name evidence="2" type="ORF">B0T14DRAFT_513815</name>
</gene>